<dbReference type="RefSeq" id="WP_066397772.1">
    <property type="nucleotide sequence ID" value="NZ_CP015378.1"/>
</dbReference>
<feature type="transmembrane region" description="Helical" evidence="1">
    <location>
        <begin position="141"/>
        <end position="162"/>
    </location>
</feature>
<name>A0A160IQ07_9BACL</name>
<evidence type="ECO:0000256" key="1">
    <source>
        <dbReference type="SAM" id="Phobius"/>
    </source>
</evidence>
<keyword evidence="1" id="KW-0812">Transmembrane</keyword>
<dbReference type="EMBL" id="CP015378">
    <property type="protein sequence ID" value="ANC78513.1"/>
    <property type="molecule type" value="Genomic_DNA"/>
</dbReference>
<keyword evidence="1" id="KW-1133">Transmembrane helix</keyword>
<gene>
    <name evidence="2" type="ORF">ABE65_017580</name>
</gene>
<keyword evidence="3" id="KW-1185">Reference proteome</keyword>
<evidence type="ECO:0008006" key="4">
    <source>
        <dbReference type="Google" id="ProtNLM"/>
    </source>
</evidence>
<feature type="transmembrane region" description="Helical" evidence="1">
    <location>
        <begin position="97"/>
        <end position="121"/>
    </location>
</feature>
<feature type="transmembrane region" description="Helical" evidence="1">
    <location>
        <begin position="65"/>
        <end position="85"/>
    </location>
</feature>
<dbReference type="STRING" id="1221500.ABE65_017580"/>
<reference evidence="2 3" key="1">
    <citation type="submission" date="2016-04" db="EMBL/GenBank/DDBJ databases">
        <title>Complete genome sequence of Fictibacillus phosphorivorans G25-29, a strain toxic to nematodes.</title>
        <authorList>
            <person name="Zheng Z."/>
        </authorList>
    </citation>
    <scope>NUCLEOTIDE SEQUENCE [LARGE SCALE GENOMIC DNA]</scope>
    <source>
        <strain evidence="2 3">G25-29</strain>
    </source>
</reference>
<feature type="transmembrane region" description="Helical" evidence="1">
    <location>
        <begin position="32"/>
        <end position="53"/>
    </location>
</feature>
<evidence type="ECO:0000313" key="3">
    <source>
        <dbReference type="Proteomes" id="UP000076623"/>
    </source>
</evidence>
<dbReference type="AlphaFoldDB" id="A0A160IQ07"/>
<sequence>MDTVLYFIYTAAYLVLLIMCIHFGNRWDASSLLFLVVFGLVYDNGLIAIGKFLGEGPLLENLSYLRFWFHAFFTPTLVLFSWSVLNRAGIEFAKRKIVYIIALFYTIALVIMEIITETYGVKIVPEREHGLLRYVSAEPSSGPPLMVLFVSIALITAGAILWKKTGWKWMLIGSVVVTVGSAVPISVESAAVTNGFELFLMTTLVATKIHQDRQLKGA</sequence>
<feature type="transmembrane region" description="Helical" evidence="1">
    <location>
        <begin position="169"/>
        <end position="187"/>
    </location>
</feature>
<evidence type="ECO:0000313" key="2">
    <source>
        <dbReference type="EMBL" id="ANC78513.1"/>
    </source>
</evidence>
<feature type="transmembrane region" description="Helical" evidence="1">
    <location>
        <begin position="6"/>
        <end position="25"/>
    </location>
</feature>
<organism evidence="2 3">
    <name type="scientific">Fictibacillus phosphorivorans</name>
    <dbReference type="NCBI Taxonomy" id="1221500"/>
    <lineage>
        <taxon>Bacteria</taxon>
        <taxon>Bacillati</taxon>
        <taxon>Bacillota</taxon>
        <taxon>Bacilli</taxon>
        <taxon>Bacillales</taxon>
        <taxon>Fictibacillaceae</taxon>
        <taxon>Fictibacillus</taxon>
    </lineage>
</organism>
<accession>A0A160IQ07</accession>
<dbReference type="KEGG" id="fpn:ABE65_017580"/>
<keyword evidence="1" id="KW-0472">Membrane</keyword>
<dbReference type="Proteomes" id="UP000076623">
    <property type="component" value="Chromosome"/>
</dbReference>
<protein>
    <recommendedName>
        <fullName evidence="4">Phospholipid phosphatase</fullName>
    </recommendedName>
</protein>
<proteinExistence type="predicted"/>